<reference evidence="2 3" key="1">
    <citation type="submission" date="2017-11" db="EMBL/GenBank/DDBJ databases">
        <title>Reclassification of Bisgaard taxon 5 as Caviibacterium pharyngocola gen. nov., sp. nov.</title>
        <authorList>
            <person name="Christensen H."/>
        </authorList>
    </citation>
    <scope>NUCLEOTIDE SEQUENCE [LARGE SCALE GENOMIC DNA]</scope>
    <source>
        <strain evidence="2 3">7_3</strain>
    </source>
</reference>
<protein>
    <submittedName>
        <fullName evidence="2">Uncharacterized protein</fullName>
    </submittedName>
</protein>
<gene>
    <name evidence="2" type="ORF">CVP04_10385</name>
</gene>
<feature type="region of interest" description="Disordered" evidence="1">
    <location>
        <begin position="1"/>
        <end position="105"/>
    </location>
</feature>
<dbReference type="Proteomes" id="UP000230282">
    <property type="component" value="Unassembled WGS sequence"/>
</dbReference>
<feature type="compositionally biased region" description="Basic and acidic residues" evidence="1">
    <location>
        <begin position="62"/>
        <end position="83"/>
    </location>
</feature>
<name>A0A2M8RTF9_9PAST</name>
<comment type="caution">
    <text evidence="2">The sequence shown here is derived from an EMBL/GenBank/DDBJ whole genome shotgun (WGS) entry which is preliminary data.</text>
</comment>
<evidence type="ECO:0000313" key="2">
    <source>
        <dbReference type="EMBL" id="PJG82180.1"/>
    </source>
</evidence>
<feature type="compositionally biased region" description="Basic and acidic residues" evidence="1">
    <location>
        <begin position="1"/>
        <end position="21"/>
    </location>
</feature>
<sequence>EKPKAEENKPTEQAPKVEERQPSVPQQPEVMPEKPKAEENKPIIQAPKVEEKQPSVPQQPEVKQEIPKMEDNTPQKPSEERNPPSEPVVTYRTDGTNQNGSFTPKIENGKVIGYEFTRLSREEAEKLFTKYGAEKPYAKMSEMEISLTSDSSGEEYAFIVLADNSGYGYYKVATPINDENIVDETQKQTGFFALYDSELVNDPVTLDATYKKEKGFIFATKNNSNIAKFGDVEINFTNGRAVGKIVQTKTEGGQEYFDVKGNTSSLQFEPSKDSKELLKINTKGIMNPKFLDSEKGKGDHKFITGTINTDDWYGVLGAEKTAE</sequence>
<feature type="non-terminal residue" evidence="2">
    <location>
        <position position="1"/>
    </location>
</feature>
<accession>A0A2M8RTF9</accession>
<evidence type="ECO:0000313" key="3">
    <source>
        <dbReference type="Proteomes" id="UP000230282"/>
    </source>
</evidence>
<dbReference type="EMBL" id="PHGZ01000026">
    <property type="protein sequence ID" value="PJG82180.1"/>
    <property type="molecule type" value="Genomic_DNA"/>
</dbReference>
<evidence type="ECO:0000256" key="1">
    <source>
        <dbReference type="SAM" id="MobiDB-lite"/>
    </source>
</evidence>
<keyword evidence="3" id="KW-1185">Reference proteome</keyword>
<proteinExistence type="predicted"/>
<dbReference type="AlphaFoldDB" id="A0A2M8RTF9"/>
<feature type="compositionally biased region" description="Polar residues" evidence="1">
    <location>
        <begin position="93"/>
        <end position="102"/>
    </location>
</feature>
<organism evidence="2 3">
    <name type="scientific">Caviibacterium pharyngocola</name>
    <dbReference type="NCBI Taxonomy" id="28159"/>
    <lineage>
        <taxon>Bacteria</taxon>
        <taxon>Pseudomonadati</taxon>
        <taxon>Pseudomonadota</taxon>
        <taxon>Gammaproteobacteria</taxon>
        <taxon>Pasteurellales</taxon>
        <taxon>Pasteurellaceae</taxon>
        <taxon>Caviibacterium</taxon>
    </lineage>
</organism>
<feature type="compositionally biased region" description="Basic and acidic residues" evidence="1">
    <location>
        <begin position="31"/>
        <end position="41"/>
    </location>
</feature>